<evidence type="ECO:0000256" key="2">
    <source>
        <dbReference type="SAM" id="MobiDB-lite"/>
    </source>
</evidence>
<feature type="region of interest" description="Disordered" evidence="2">
    <location>
        <begin position="906"/>
        <end position="940"/>
    </location>
</feature>
<feature type="region of interest" description="Disordered" evidence="2">
    <location>
        <begin position="393"/>
        <end position="412"/>
    </location>
</feature>
<feature type="compositionally biased region" description="Basic residues" evidence="2">
    <location>
        <begin position="811"/>
        <end position="820"/>
    </location>
</feature>
<sequence>TVVQNQETISHLDAILASKMGEFDIKSSHIKEVLSDHGQTIFMALKERVRADEEEAYRLEAERLRIQREQDIQDFEESKAKFLEWSEATVKDLNRLWETHGFFAKNEELVVSGEKIVLAEDPVVLLESETLRYGKELEQYRSAYETLQDQIVTLYDNSEDAQTKQGHKTKIDDAWSLLNQDYDGYRSLLKQMNDWSELRGSITRFERESLDSLEKRVEALRWMPWESFQQEEDTLLDLIRSLEEEAHALEERSNALGAIERNPEWKESHAAILEANKVYFEQKMETARERIQTAKTHMDIIHETSKEIALHAKFHADLVRIETAIAQQIDAVKARLGSLERSSCFALNSKALEEMVMEANDVCMDGKYQLSVLQEVEYPTLEQTAFDLDIETVPEPDELGSPIPTSRTGVQESMDRIRHSLKKLEGYVEEECFETLLAAKFYTHAKATEDIRQWITACRDSMAQLDSATRPGAQSQEELSKKARRQQANEWKLKHLGSLEKKLNAFDGTVQNYDVLSGDFMLLHHPASSSLDVSELGDLVHDGHSTSMRMILRQTVQERTKRTREDWELLKQEFLEKTVALEDQSGGSEHGGDDFLMGDSLNGSPVKAKTFSRFGTEILDDITRLSREVQELFDHGASNHSTLSLAVGSDGALIKSKDSQERLEEIEAYIRNVLQAKVDEFDRRLSEAQRSDQEHIAQELSSPQDQPSKDYIRHQEKMVGVAMQRGQIAESMNRLVESCHHHRREVEELLKLQNGMDVIQETNMLLDKMQRAIGTAENLLKAGSKAGEGAPLTGFPITSPPSAASRAAANRSRRSSRVSSRRSLSISSMTEEEAQKWEESYRGWCQKLEGLTHEIEQRLDMVSMLSDRLTDWRLDEHHGVLTERWQRTKKAAVAKKQELDRFWEQRNSQGSTVSMEESVHPFDPQTSPPARSSLMQPTASSNNRVKAILGSPVDSSFPPRKKRFSTGNIMARGNIVPPSPTSSLLSSGRPEQTTMGRMRSGTAPGRATTSNLLGGPAEFGRRPGLTASPSLQTMSPTSSFDTRKRPLIMRRNGSTSSVSSMVNGQG</sequence>
<protein>
    <submittedName>
        <fullName evidence="3">Uncharacterized protein</fullName>
    </submittedName>
</protein>
<dbReference type="EMBL" id="JAABOA010003785">
    <property type="protein sequence ID" value="KAF9578317.1"/>
    <property type="molecule type" value="Genomic_DNA"/>
</dbReference>
<feature type="compositionally biased region" description="Polar residues" evidence="2">
    <location>
        <begin position="1052"/>
        <end position="1066"/>
    </location>
</feature>
<feature type="compositionally biased region" description="Polar residues" evidence="2">
    <location>
        <begin position="466"/>
        <end position="477"/>
    </location>
</feature>
<feature type="region of interest" description="Disordered" evidence="2">
    <location>
        <begin position="791"/>
        <end position="832"/>
    </location>
</feature>
<feature type="region of interest" description="Disordered" evidence="2">
    <location>
        <begin position="466"/>
        <end position="486"/>
    </location>
</feature>
<keyword evidence="1" id="KW-0175">Coiled coil</keyword>
<comment type="caution">
    <text evidence="3">The sequence shown here is derived from an EMBL/GenBank/DDBJ whole genome shotgun (WGS) entry which is preliminary data.</text>
</comment>
<evidence type="ECO:0000313" key="3">
    <source>
        <dbReference type="EMBL" id="KAF9578317.1"/>
    </source>
</evidence>
<feature type="compositionally biased region" description="Polar residues" evidence="2">
    <location>
        <begin position="1027"/>
        <end position="1040"/>
    </location>
</feature>
<feature type="coiled-coil region" evidence="1">
    <location>
        <begin position="137"/>
        <end position="164"/>
    </location>
</feature>
<keyword evidence="4" id="KW-1185">Reference proteome</keyword>
<feature type="non-terminal residue" evidence="3">
    <location>
        <position position="1"/>
    </location>
</feature>
<dbReference type="AlphaFoldDB" id="A0A9P6FMT4"/>
<proteinExistence type="predicted"/>
<feature type="coiled-coil region" evidence="1">
    <location>
        <begin position="232"/>
        <end position="259"/>
    </location>
</feature>
<feature type="compositionally biased region" description="Basic and acidic residues" evidence="2">
    <location>
        <begin position="686"/>
        <end position="697"/>
    </location>
</feature>
<name>A0A9P6FMT4_9FUNG</name>
<organism evidence="3 4">
    <name type="scientific">Lunasporangiospora selenospora</name>
    <dbReference type="NCBI Taxonomy" id="979761"/>
    <lineage>
        <taxon>Eukaryota</taxon>
        <taxon>Fungi</taxon>
        <taxon>Fungi incertae sedis</taxon>
        <taxon>Mucoromycota</taxon>
        <taxon>Mortierellomycotina</taxon>
        <taxon>Mortierellomycetes</taxon>
        <taxon>Mortierellales</taxon>
        <taxon>Mortierellaceae</taxon>
        <taxon>Lunasporangiospora</taxon>
    </lineage>
</organism>
<dbReference type="OrthoDB" id="10017054at2759"/>
<reference evidence="3" key="1">
    <citation type="journal article" date="2020" name="Fungal Divers.">
        <title>Resolving the Mortierellaceae phylogeny through synthesis of multi-gene phylogenetics and phylogenomics.</title>
        <authorList>
            <person name="Vandepol N."/>
            <person name="Liber J."/>
            <person name="Desiro A."/>
            <person name="Na H."/>
            <person name="Kennedy M."/>
            <person name="Barry K."/>
            <person name="Grigoriev I.V."/>
            <person name="Miller A.N."/>
            <person name="O'Donnell K."/>
            <person name="Stajich J.E."/>
            <person name="Bonito G."/>
        </authorList>
    </citation>
    <scope>NUCLEOTIDE SEQUENCE</scope>
    <source>
        <strain evidence="3">KOD1015</strain>
    </source>
</reference>
<feature type="compositionally biased region" description="Polar residues" evidence="2">
    <location>
        <begin position="906"/>
        <end position="915"/>
    </location>
</feature>
<evidence type="ECO:0000256" key="1">
    <source>
        <dbReference type="SAM" id="Coils"/>
    </source>
</evidence>
<accession>A0A9P6FMT4</accession>
<dbReference type="Proteomes" id="UP000780801">
    <property type="component" value="Unassembled WGS sequence"/>
</dbReference>
<evidence type="ECO:0000313" key="4">
    <source>
        <dbReference type="Proteomes" id="UP000780801"/>
    </source>
</evidence>
<feature type="compositionally biased region" description="Polar residues" evidence="2">
    <location>
        <begin position="924"/>
        <end position="940"/>
    </location>
</feature>
<feature type="region of interest" description="Disordered" evidence="2">
    <location>
        <begin position="686"/>
        <end position="709"/>
    </location>
</feature>
<gene>
    <name evidence="3" type="ORF">BGW38_005943</name>
</gene>
<feature type="non-terminal residue" evidence="3">
    <location>
        <position position="1066"/>
    </location>
</feature>
<feature type="region of interest" description="Disordered" evidence="2">
    <location>
        <begin position="970"/>
        <end position="1066"/>
    </location>
</feature>